<dbReference type="GO" id="GO:0008237">
    <property type="term" value="F:metallopeptidase activity"/>
    <property type="evidence" value="ECO:0007669"/>
    <property type="project" value="UniProtKB-KW"/>
</dbReference>
<dbReference type="PANTHER" id="PTHR30399:SF1">
    <property type="entry name" value="UTP PYROPHOSPHATASE"/>
    <property type="match status" value="1"/>
</dbReference>
<sequence>MQRMFELASGHIPYIIERSARRRSIGLKIDATGLTIILPQRAPLAEAERVIRLKLNWIQAKLAEREARPPAPAASLHWGAAVWWLGEQRALQSALRGKLTDEALWLCAASEAHIPEALARFYQRAARPYFAERVAIWSERMNLHPAQLALSSARTRWGSCTSQGVVRLSWRLMQAPPNVIDYVVIHELAHLAEMNHSARFWAIVAAACPQWKNERAWLKQHGAALLTW</sequence>
<dbReference type="InterPro" id="IPR002725">
    <property type="entry name" value="YgjP-like_metallopeptidase"/>
</dbReference>
<keyword evidence="2" id="KW-0645">Protease</keyword>
<evidence type="ECO:0000313" key="2">
    <source>
        <dbReference type="EMBL" id="XBL99521.1"/>
    </source>
</evidence>
<gene>
    <name evidence="2" type="ORF">ABHF33_10600</name>
</gene>
<evidence type="ECO:0000259" key="1">
    <source>
        <dbReference type="Pfam" id="PF01863"/>
    </source>
</evidence>
<proteinExistence type="predicted"/>
<dbReference type="Pfam" id="PF01863">
    <property type="entry name" value="YgjP-like"/>
    <property type="match status" value="1"/>
</dbReference>
<organism evidence="2">
    <name type="scientific">Chitinibacter mangrovi</name>
    <dbReference type="NCBI Taxonomy" id="3153927"/>
    <lineage>
        <taxon>Bacteria</taxon>
        <taxon>Pseudomonadati</taxon>
        <taxon>Pseudomonadota</taxon>
        <taxon>Betaproteobacteria</taxon>
        <taxon>Neisseriales</taxon>
        <taxon>Chitinibacteraceae</taxon>
        <taxon>Chitinibacter</taxon>
    </lineage>
</organism>
<keyword evidence="2" id="KW-0378">Hydrolase</keyword>
<protein>
    <submittedName>
        <fullName evidence="2">SprT family zinc-dependent metalloprotease</fullName>
        <ecNumber evidence="2">3.4.-.-</ecNumber>
    </submittedName>
</protein>
<dbReference type="EMBL" id="CP157355">
    <property type="protein sequence ID" value="XBL99521.1"/>
    <property type="molecule type" value="Genomic_DNA"/>
</dbReference>
<dbReference type="InterPro" id="IPR053136">
    <property type="entry name" value="UTP_pyrophosphatase-like"/>
</dbReference>
<dbReference type="AlphaFoldDB" id="A0AAU7F4S2"/>
<reference evidence="2" key="1">
    <citation type="submission" date="2024-05" db="EMBL/GenBank/DDBJ databases">
        <authorList>
            <person name="Yang L."/>
            <person name="Pan L."/>
        </authorList>
    </citation>
    <scope>NUCLEOTIDE SEQUENCE</scope>
    <source>
        <strain evidence="2">FCG-7</strain>
    </source>
</reference>
<dbReference type="Gene3D" id="3.30.2010.10">
    <property type="entry name" value="Metalloproteases ('zincins'), catalytic domain"/>
    <property type="match status" value="1"/>
</dbReference>
<name>A0AAU7F4S2_9NEIS</name>
<dbReference type="EC" id="3.4.-.-" evidence="2"/>
<keyword evidence="2" id="KW-0482">Metalloprotease</keyword>
<dbReference type="CDD" id="cd07344">
    <property type="entry name" value="M48_yhfN_like"/>
    <property type="match status" value="1"/>
</dbReference>
<accession>A0AAU7F4S2</accession>
<dbReference type="KEGG" id="cmav:ABHF33_10600"/>
<dbReference type="RefSeq" id="WP_348943941.1">
    <property type="nucleotide sequence ID" value="NZ_CP157355.1"/>
</dbReference>
<feature type="domain" description="YgjP-like metallopeptidase" evidence="1">
    <location>
        <begin position="23"/>
        <end position="221"/>
    </location>
</feature>
<dbReference type="PANTHER" id="PTHR30399">
    <property type="entry name" value="UNCHARACTERIZED PROTEIN YGJP"/>
    <property type="match status" value="1"/>
</dbReference>